<evidence type="ECO:0000313" key="2">
    <source>
        <dbReference type="Proteomes" id="UP000789572"/>
    </source>
</evidence>
<dbReference type="Proteomes" id="UP000789572">
    <property type="component" value="Unassembled WGS sequence"/>
</dbReference>
<reference evidence="1" key="1">
    <citation type="submission" date="2021-06" db="EMBL/GenBank/DDBJ databases">
        <authorList>
            <person name="Kallberg Y."/>
            <person name="Tangrot J."/>
            <person name="Rosling A."/>
        </authorList>
    </citation>
    <scope>NUCLEOTIDE SEQUENCE</scope>
    <source>
        <strain evidence="1">IA702</strain>
    </source>
</reference>
<feature type="non-terminal residue" evidence="1">
    <location>
        <position position="1"/>
    </location>
</feature>
<protein>
    <submittedName>
        <fullName evidence="1">7025_t:CDS:1</fullName>
    </submittedName>
</protein>
<proteinExistence type="predicted"/>
<dbReference type="EMBL" id="CAJVPJ010003740">
    <property type="protein sequence ID" value="CAG8644322.1"/>
    <property type="molecule type" value="Genomic_DNA"/>
</dbReference>
<keyword evidence="2" id="KW-1185">Reference proteome</keyword>
<gene>
    <name evidence="1" type="ORF">POCULU_LOCUS9595</name>
</gene>
<accession>A0A9N9DQI1</accession>
<feature type="non-terminal residue" evidence="1">
    <location>
        <position position="60"/>
    </location>
</feature>
<comment type="caution">
    <text evidence="1">The sequence shown here is derived from an EMBL/GenBank/DDBJ whole genome shotgun (WGS) entry which is preliminary data.</text>
</comment>
<dbReference type="AlphaFoldDB" id="A0A9N9DQI1"/>
<name>A0A9N9DQI1_9GLOM</name>
<organism evidence="1 2">
    <name type="scientific">Paraglomus occultum</name>
    <dbReference type="NCBI Taxonomy" id="144539"/>
    <lineage>
        <taxon>Eukaryota</taxon>
        <taxon>Fungi</taxon>
        <taxon>Fungi incertae sedis</taxon>
        <taxon>Mucoromycota</taxon>
        <taxon>Glomeromycotina</taxon>
        <taxon>Glomeromycetes</taxon>
        <taxon>Paraglomerales</taxon>
        <taxon>Paraglomeraceae</taxon>
        <taxon>Paraglomus</taxon>
    </lineage>
</organism>
<evidence type="ECO:0000313" key="1">
    <source>
        <dbReference type="EMBL" id="CAG8644322.1"/>
    </source>
</evidence>
<sequence length="60" mass="6545">ARPAFYSSMPPPFPSDNAMVDGGLLLIARLHQLTRKAAQEADDSGFRIGVKKGAECNQNW</sequence>